<name>A0A5P5X5T0_VIBPH</name>
<organism evidence="2">
    <name type="scientific">Vibrio parahaemolyticus</name>
    <dbReference type="NCBI Taxonomy" id="670"/>
    <lineage>
        <taxon>Bacteria</taxon>
        <taxon>Pseudomonadati</taxon>
        <taxon>Pseudomonadota</taxon>
        <taxon>Gammaproteobacteria</taxon>
        <taxon>Vibrionales</taxon>
        <taxon>Vibrionaceae</taxon>
        <taxon>Vibrio</taxon>
    </lineage>
</organism>
<sequence>MEQTMKKIGLLTFHEGINHGGYFQAYSTYKTLEGLGYNVDVINYKNKKHHINEMRYFLLKKNPIEIIKNVRKIFSFKKDVNKFSLHPKKLCHDASLINFDNYSHIVVGADIVWNYQLSLVGHDSLYFGEKIPAQIKLVAHAPSAGAVNIEEEIPEFVVNGIKRFNHITVRDHNTQNLVEKIKGDKPEIALDPTFLYDFNGEEIEPKYNDYVLIYAYALRDNEIEQIKQFARRFNKKIIAIAYSQPWADLNLVDVSPFEWLGFFKNADYVVTSTFHGSIFCIKYEKEFAISMNDAIKNKVQTLLELFSLHDREITENQSVSSILSRKANYIVANEVINKKAKFSREYLKNAICS</sequence>
<proteinExistence type="predicted"/>
<dbReference type="Pfam" id="PF04230">
    <property type="entry name" value="PS_pyruv_trans"/>
    <property type="match status" value="1"/>
</dbReference>
<keyword evidence="2" id="KW-0808">Transferase</keyword>
<gene>
    <name evidence="2" type="primary">wcaK</name>
</gene>
<dbReference type="GO" id="GO:0016740">
    <property type="term" value="F:transferase activity"/>
    <property type="evidence" value="ECO:0007669"/>
    <property type="project" value="UniProtKB-KW"/>
</dbReference>
<accession>A0A5P5X5T0</accession>
<protein>
    <submittedName>
        <fullName evidence="2">Polysaccharide pyruvyl transferase family protein</fullName>
    </submittedName>
</protein>
<feature type="domain" description="Polysaccharide pyruvyl transferase" evidence="1">
    <location>
        <begin position="18"/>
        <end position="288"/>
    </location>
</feature>
<dbReference type="EMBL" id="MK473654">
    <property type="protein sequence ID" value="QFF90590.1"/>
    <property type="molecule type" value="Genomic_DNA"/>
</dbReference>
<reference evidence="2" key="1">
    <citation type="journal article" date="2019" name="Int. J. Food Microbiol.">
        <title>Developing a novel molecular serotyping system based on capsular polysaccharide synthesis gene clusters of Vibrio parahaemolyticus.</title>
        <authorList>
            <person name="Pang Y."/>
            <person name="Guo X."/>
            <person name="Tian X."/>
            <person name="Liu F."/>
            <person name="Wang L."/>
            <person name="Wu J."/>
            <person name="Zhang S."/>
            <person name="Li S."/>
            <person name="Liu B."/>
        </authorList>
    </citation>
    <scope>NUCLEOTIDE SEQUENCE</scope>
    <source>
        <strain evidence="2">G2865</strain>
    </source>
</reference>
<evidence type="ECO:0000259" key="1">
    <source>
        <dbReference type="Pfam" id="PF04230"/>
    </source>
</evidence>
<evidence type="ECO:0000313" key="2">
    <source>
        <dbReference type="EMBL" id="QFF90590.1"/>
    </source>
</evidence>
<dbReference type="AlphaFoldDB" id="A0A5P5X5T0"/>
<dbReference type="InterPro" id="IPR007345">
    <property type="entry name" value="Polysacch_pyruvyl_Trfase"/>
</dbReference>